<dbReference type="PATRIC" id="fig|864564.6.peg.21"/>
<reference evidence="1 2" key="1">
    <citation type="submission" date="2010-12" db="EMBL/GenBank/DDBJ databases">
        <authorList>
            <person name="Muzny D."/>
            <person name="Qin X."/>
            <person name="Buhay C."/>
            <person name="Dugan-Rocha S."/>
            <person name="Ding Y."/>
            <person name="Chen G."/>
            <person name="Hawes A."/>
            <person name="Holder M."/>
            <person name="Jhangiani S."/>
            <person name="Johnson A."/>
            <person name="Khan Z."/>
            <person name="Li Z."/>
            <person name="Liu W."/>
            <person name="Liu X."/>
            <person name="Perez L."/>
            <person name="Shen H."/>
            <person name="Wang Q."/>
            <person name="Watt J."/>
            <person name="Xi L."/>
            <person name="Xin Y."/>
            <person name="Zhou J."/>
            <person name="Deng J."/>
            <person name="Jiang H."/>
            <person name="Liu Y."/>
            <person name="Qu J."/>
            <person name="Song X.-Z."/>
            <person name="Zhang L."/>
            <person name="Villasana D."/>
            <person name="Johnson A."/>
            <person name="Liu J."/>
            <person name="Liyanage D."/>
            <person name="Lorensuhewa L."/>
            <person name="Robinson T."/>
            <person name="Song A."/>
            <person name="Song B.-B."/>
            <person name="Dinh H."/>
            <person name="Thornton R."/>
            <person name="Coyle M."/>
            <person name="Francisco L."/>
            <person name="Jackson L."/>
            <person name="Javaid M."/>
            <person name="Korchina V."/>
            <person name="Kovar C."/>
            <person name="Mata R."/>
            <person name="Mathew T."/>
            <person name="Ngo R."/>
            <person name="Nguyen L."/>
            <person name="Nguyen N."/>
            <person name="Okwuonu G."/>
            <person name="Ongeri F."/>
            <person name="Pham C."/>
            <person name="Simmons D."/>
            <person name="Wilczek-Boney K."/>
            <person name="Hale W."/>
            <person name="Jakkamsetti A."/>
            <person name="Pham P."/>
            <person name="Ruth R."/>
            <person name="San Lucas F."/>
            <person name="Warren J."/>
            <person name="Zhang J."/>
            <person name="Zhao Z."/>
            <person name="Zhou C."/>
            <person name="Zhu D."/>
            <person name="Lee S."/>
            <person name="Bess C."/>
            <person name="Blankenburg K."/>
            <person name="Forbes L."/>
            <person name="Fu Q."/>
            <person name="Gubbala S."/>
            <person name="Hirani K."/>
            <person name="Jayaseelan J.C."/>
            <person name="Lara F."/>
            <person name="Munidasa M."/>
            <person name="Palculict T."/>
            <person name="Patil S."/>
            <person name="Pu L.-L."/>
            <person name="Saada N."/>
            <person name="Tang L."/>
            <person name="Weissenberger G."/>
            <person name="Zhu Y."/>
            <person name="Hemphill L."/>
            <person name="Shang Y."/>
            <person name="Youmans B."/>
            <person name="Ayvaz T."/>
            <person name="Ross M."/>
            <person name="Santibanez J."/>
            <person name="Aqrawi P."/>
            <person name="Gross S."/>
            <person name="Joshi V."/>
            <person name="Fowler G."/>
            <person name="Nazareth L."/>
            <person name="Reid J."/>
            <person name="Worley K."/>
            <person name="Petrosino J."/>
            <person name="Highlander S."/>
            <person name="Gibbs R."/>
        </authorList>
    </citation>
    <scope>NUCLEOTIDE SEQUENCE [LARGE SCALE GENOMIC DNA]</scope>
    <source>
        <strain evidence="1 2">DSM 10105</strain>
    </source>
</reference>
<dbReference type="Proteomes" id="UP000004946">
    <property type="component" value="Chromosome"/>
</dbReference>
<dbReference type="HOGENOM" id="CLU_405378_0_0_11"/>
<dbReference type="EMBL" id="AEON01000001">
    <property type="protein sequence ID" value="EFT82996.1"/>
    <property type="molecule type" value="Genomic_DNA"/>
</dbReference>
<comment type="caution">
    <text evidence="1">The sequence shown here is derived from an EMBL/GenBank/DDBJ whole genome shotgun (WGS) entry which is preliminary data.</text>
</comment>
<dbReference type="AlphaFoldDB" id="E6JYD7"/>
<evidence type="ECO:0000313" key="2">
    <source>
        <dbReference type="Proteomes" id="UP000004946"/>
    </source>
</evidence>
<accession>E6JYD7</accession>
<dbReference type="eggNOG" id="ENOG503465E">
    <property type="taxonomic scope" value="Bacteria"/>
</dbReference>
<evidence type="ECO:0000313" key="1">
    <source>
        <dbReference type="EMBL" id="EFT82996.1"/>
    </source>
</evidence>
<proteinExistence type="predicted"/>
<gene>
    <name evidence="1" type="ORF">HMPREF0620_0001</name>
</gene>
<name>E6JYD7_PARDN</name>
<sequence length="680" mass="75171">MKIDIEGLKRSLTSSVSNLNKKADEAQSLAQHLDGFDLESTGLQGEAYMVVNNKIRNHALYARTQALFMQTLSAGSSTNLKAAQALEPSERDGSVDTGRLSGARGLALHERDVWKGRGDNSFATLLGDSVLGRAWKNMCESIAGTKGREAREYERKIDLAETYARKSATFYTQASSLKAALTSMERSQEATARGKAEDMSWVNELANTSAKIRQKLTSFYLKGKELDVYRKAMEDGKITADELYDSRSHKPNLTLLKALAHLPSALIGQNTLSATCDAFTVMGTDPGLDARQRARNLQAVLASQLTKAGSGEDKYTQWVRTQLPEPGSGQDPLLPLPSKWPWDEYTPSAFMGRVSDFMNKRDSSGKTVDGRKLRLDELAMDSVWTQGYRLVQKGIRVDQGDKPSFGVEIISNNPNNNKYGKNDARGVIVGINGVKGESEQNALNEVSYDPPVIRSSSMRLVGNPYDCYMMAADLANPLPAKPTFGKVLAGEVTEEVLGDFRDKALELAKAPGVVGIVLDGVDTLTETLEEYDKSLQEYTEQVEANDLSSMAGVVSDYSMLNDAHLNVEAESKEDMGQPARMKWSMDSSMLSHYLNEYNKFHKTTYTARWFLGQLNSKGLIVHGKINPQIKGILDWGQAPATVRDAHTGKVFKDQQYLSRWDFVRQSQDPASPYFGWELVK</sequence>
<organism evidence="1 2">
    <name type="scientific">Parascardovia denticolens DSM 10105 = JCM 12538</name>
    <dbReference type="NCBI Taxonomy" id="864564"/>
    <lineage>
        <taxon>Bacteria</taxon>
        <taxon>Bacillati</taxon>
        <taxon>Actinomycetota</taxon>
        <taxon>Actinomycetes</taxon>
        <taxon>Bifidobacteriales</taxon>
        <taxon>Bifidobacteriaceae</taxon>
        <taxon>Parascardovia</taxon>
    </lineage>
</organism>
<protein>
    <submittedName>
        <fullName evidence="1">Uncharacterized protein</fullName>
    </submittedName>
</protein>
<dbReference type="RefSeq" id="WP_006288442.1">
    <property type="nucleotide sequence ID" value="NZ_AP012333.1"/>
</dbReference>
<keyword evidence="2" id="KW-1185">Reference proteome</keyword>
<dbReference type="KEGG" id="pdo:PSDT_0018"/>